<dbReference type="Proteomes" id="UP000017836">
    <property type="component" value="Unassembled WGS sequence"/>
</dbReference>
<protein>
    <submittedName>
        <fullName evidence="1">Uncharacterized protein</fullName>
    </submittedName>
</protein>
<evidence type="ECO:0000313" key="2">
    <source>
        <dbReference type="Proteomes" id="UP000017836"/>
    </source>
</evidence>
<gene>
    <name evidence="1" type="ORF">AMTR_s00077p00196490</name>
</gene>
<name>W1P9H8_AMBTC</name>
<evidence type="ECO:0000313" key="1">
    <source>
        <dbReference type="EMBL" id="ERN04334.1"/>
    </source>
</evidence>
<dbReference type="AlphaFoldDB" id="W1P9H8"/>
<organism evidence="1 2">
    <name type="scientific">Amborella trichopoda</name>
    <dbReference type="NCBI Taxonomy" id="13333"/>
    <lineage>
        <taxon>Eukaryota</taxon>
        <taxon>Viridiplantae</taxon>
        <taxon>Streptophyta</taxon>
        <taxon>Embryophyta</taxon>
        <taxon>Tracheophyta</taxon>
        <taxon>Spermatophyta</taxon>
        <taxon>Magnoliopsida</taxon>
        <taxon>Amborellales</taxon>
        <taxon>Amborellaceae</taxon>
        <taxon>Amborella</taxon>
    </lineage>
</organism>
<proteinExistence type="predicted"/>
<dbReference type="HOGENOM" id="CLU_1724776_0_0_1"/>
<accession>W1P9H8</accession>
<sequence>MIEMLKAKKAKKADYTGSIVVVEAIGIEELNWNPASGRRRARQNEVQRLVADLPFDPLVVSSMGFTRGGKDFYPKDRPLKYQGTWGAKEEKSFEMVSACSQTAHFTSSKDSCHLLAYQMYRGFGAQEFAPSIGASSIDLHVDFVNVAKTLLD</sequence>
<keyword evidence="2" id="KW-1185">Reference proteome</keyword>
<dbReference type="EMBL" id="KI394293">
    <property type="protein sequence ID" value="ERN04334.1"/>
    <property type="molecule type" value="Genomic_DNA"/>
</dbReference>
<reference evidence="2" key="1">
    <citation type="journal article" date="2013" name="Science">
        <title>The Amborella genome and the evolution of flowering plants.</title>
        <authorList>
            <consortium name="Amborella Genome Project"/>
        </authorList>
    </citation>
    <scope>NUCLEOTIDE SEQUENCE [LARGE SCALE GENOMIC DNA]</scope>
</reference>
<dbReference type="Gramene" id="ERN04334">
    <property type="protein sequence ID" value="ERN04334"/>
    <property type="gene ID" value="AMTR_s00077p00196490"/>
</dbReference>